<feature type="signal peptide" evidence="1">
    <location>
        <begin position="1"/>
        <end position="25"/>
    </location>
</feature>
<dbReference type="Proteomes" id="UP000248066">
    <property type="component" value="Unassembled WGS sequence"/>
</dbReference>
<gene>
    <name evidence="2" type="primary">spoIIR</name>
    <name evidence="2" type="ORF">CR205_17165</name>
</gene>
<protein>
    <submittedName>
        <fullName evidence="2">Stage II sporulation protein R</fullName>
    </submittedName>
</protein>
<evidence type="ECO:0000313" key="2">
    <source>
        <dbReference type="EMBL" id="PYZ96098.1"/>
    </source>
</evidence>
<accession>A0A2W0HR81</accession>
<feature type="chain" id="PRO_5039361667" evidence="1">
    <location>
        <begin position="26"/>
        <end position="208"/>
    </location>
</feature>
<dbReference type="OrthoDB" id="9793324at2"/>
<dbReference type="RefSeq" id="WP_110521373.1">
    <property type="nucleotide sequence ID" value="NZ_PDOF01000003.1"/>
</dbReference>
<dbReference type="Pfam" id="PF09551">
    <property type="entry name" value="Spore_II_R"/>
    <property type="match status" value="1"/>
</dbReference>
<organism evidence="2 3">
    <name type="scientific">Alteribacter lacisalsi</name>
    <dbReference type="NCBI Taxonomy" id="2045244"/>
    <lineage>
        <taxon>Bacteria</taxon>
        <taxon>Bacillati</taxon>
        <taxon>Bacillota</taxon>
        <taxon>Bacilli</taxon>
        <taxon>Bacillales</taxon>
        <taxon>Bacillaceae</taxon>
        <taxon>Alteribacter</taxon>
    </lineage>
</organism>
<dbReference type="NCBIfam" id="TIGR02837">
    <property type="entry name" value="spore_II_R"/>
    <property type="match status" value="1"/>
</dbReference>
<dbReference type="InterPro" id="IPR014202">
    <property type="entry name" value="Spore_II_R"/>
</dbReference>
<keyword evidence="3" id="KW-1185">Reference proteome</keyword>
<proteinExistence type="predicted"/>
<evidence type="ECO:0000256" key="1">
    <source>
        <dbReference type="SAM" id="SignalP"/>
    </source>
</evidence>
<dbReference type="AlphaFoldDB" id="A0A2W0HR81"/>
<comment type="caution">
    <text evidence="2">The sequence shown here is derived from an EMBL/GenBank/DDBJ whole genome shotgun (WGS) entry which is preliminary data.</text>
</comment>
<reference evidence="2 3" key="1">
    <citation type="submission" date="2017-10" db="EMBL/GenBank/DDBJ databases">
        <title>Bacillus sp. nov., a halophilic bacterium isolated from a Yangshapao Lake.</title>
        <authorList>
            <person name="Wang H."/>
        </authorList>
    </citation>
    <scope>NUCLEOTIDE SEQUENCE [LARGE SCALE GENOMIC DNA]</scope>
    <source>
        <strain evidence="2 3">YSP-3</strain>
    </source>
</reference>
<name>A0A2W0HR81_9BACI</name>
<sequence length="208" mass="23599">MRQKRSTIYTMIALIVMMMSWEAQQVNPAFANDPNAIPEESIRLRILANSNAPMDQLAKRNIRDAVNVQITEWVEEIDSLDEARTLISSRLDELDQIVAEELERAGSSQSFEVSYENVQFPTKLYGNFLYPAGEYEAVLVSLGDGLGDNWWCVLFPPLCFLDFANGDAVDQEEQSGDDSESAEQQEEEVEVTFFFIEFFGGLKDRIFG</sequence>
<evidence type="ECO:0000313" key="3">
    <source>
        <dbReference type="Proteomes" id="UP000248066"/>
    </source>
</evidence>
<keyword evidence="1" id="KW-0732">Signal</keyword>
<dbReference type="EMBL" id="PDOF01000003">
    <property type="protein sequence ID" value="PYZ96098.1"/>
    <property type="molecule type" value="Genomic_DNA"/>
</dbReference>